<feature type="compositionally biased region" description="Basic and acidic residues" evidence="4">
    <location>
        <begin position="1"/>
        <end position="11"/>
    </location>
</feature>
<keyword evidence="2" id="KW-0677">Repeat</keyword>
<dbReference type="EMBL" id="GL876987">
    <property type="protein sequence ID" value="KLU92769.1"/>
    <property type="molecule type" value="Genomic_DNA"/>
</dbReference>
<dbReference type="OMA" id="RHWKPNA"/>
<dbReference type="EnsemblFungi" id="MAPG_11710T0">
    <property type="protein sequence ID" value="MAPG_11710T0"/>
    <property type="gene ID" value="MAPG_11710"/>
</dbReference>
<dbReference type="EMBL" id="ADBL01002904">
    <property type="status" value="NOT_ANNOTATED_CDS"/>
    <property type="molecule type" value="Genomic_DNA"/>
</dbReference>
<reference evidence="8" key="1">
    <citation type="submission" date="2010-05" db="EMBL/GenBank/DDBJ databases">
        <title>The genome sequence of Magnaporthe poae strain ATCC 64411.</title>
        <authorList>
            <person name="Ma L.-J."/>
            <person name="Dead R."/>
            <person name="Young S."/>
            <person name="Zeng Q."/>
            <person name="Koehrsen M."/>
            <person name="Alvarado L."/>
            <person name="Berlin A."/>
            <person name="Chapman S.B."/>
            <person name="Chen Z."/>
            <person name="Freedman E."/>
            <person name="Gellesch M."/>
            <person name="Goldberg J."/>
            <person name="Griggs A."/>
            <person name="Gujja S."/>
            <person name="Heilman E.R."/>
            <person name="Heiman D."/>
            <person name="Hepburn T."/>
            <person name="Howarth C."/>
            <person name="Jen D."/>
            <person name="Larson L."/>
            <person name="Mehta T."/>
            <person name="Neiman D."/>
            <person name="Pearson M."/>
            <person name="Roberts A."/>
            <person name="Saif S."/>
            <person name="Shea T."/>
            <person name="Shenoy N."/>
            <person name="Sisk P."/>
            <person name="Stolte C."/>
            <person name="Sykes S."/>
            <person name="Walk T."/>
            <person name="White J."/>
            <person name="Yandava C."/>
            <person name="Haas B."/>
            <person name="Nusbaum C."/>
            <person name="Birren B."/>
        </authorList>
    </citation>
    <scope>NUCLEOTIDE SEQUENCE [LARGE SCALE GENOMIC DNA]</scope>
    <source>
        <strain evidence="8">ATCC 64411 / 73-15</strain>
    </source>
</reference>
<dbReference type="Proteomes" id="UP000011715">
    <property type="component" value="Unassembled WGS sequence"/>
</dbReference>
<name>A0A0C4EFZ8_MAGP6</name>
<dbReference type="Gene3D" id="2.130.10.10">
    <property type="entry name" value="YVTN repeat-like/Quinoprotein amine dehydrogenase"/>
    <property type="match status" value="1"/>
</dbReference>
<feature type="region of interest" description="Disordered" evidence="4">
    <location>
        <begin position="1"/>
        <end position="57"/>
    </location>
</feature>
<dbReference type="InterPro" id="IPR001680">
    <property type="entry name" value="WD40_rpt"/>
</dbReference>
<dbReference type="AlphaFoldDB" id="A0A0C4EFZ8"/>
<evidence type="ECO:0000313" key="8">
    <source>
        <dbReference type="Proteomes" id="UP000011715"/>
    </source>
</evidence>
<protein>
    <submittedName>
        <fullName evidence="6">Ribosome assembly protein RRB1</fullName>
    </submittedName>
</protein>
<evidence type="ECO:0000259" key="5">
    <source>
        <dbReference type="Pfam" id="PF12265"/>
    </source>
</evidence>
<dbReference type="InterPro" id="IPR051972">
    <property type="entry name" value="Glutamate-rich_WD_repeat"/>
</dbReference>
<feature type="domain" description="Histone-binding protein RBBP4-like N-terminal" evidence="5">
    <location>
        <begin position="76"/>
        <end position="139"/>
    </location>
</feature>
<sequence>MDVDEQPRPDMGEFEDEFEDEFESEDEILEAGVDGRPDAEREAEEKSAMDVDGGTGPGTFIVGRTKLEPGQILSPDPTTYDMLHSLTTPWPCLSFDIVRDSLGDNRKVYPATMYAVAGTQAESTRTNENQIMVMKFSGLSKMDKGDAGDSDSDDDDDDEDADPILESKSIPLTSTTNRIRVHQSPASEASRPPTALTATMTESAKVFIHDITPHLASFDTPGSVVTTQQNKPLSTIRAHKSEGYAVDWQPSNLHPLGRLMTGDNDGLMYMTTRTDGGGFVTDTRPFAGHAGSVEDIQWSPSEASVFASASSDGTVRVWDIRSKSRAAALSIKISETDWKPAAAGGGGKAAASTSSTPIASFSYHKEQITSIEWHPTDDSIMAVAAGDNTVTLWDLAVELDDEESRDTAGVQDVPPQLLFVHYHENAKELHWHPQIPGTLVATGNEFSVFKTISV</sequence>
<dbReference type="PANTHER" id="PTHR45903:SF1">
    <property type="entry name" value="GLUTAMATE-RICH WD REPEAT-CONTAINING PROTEIN 1"/>
    <property type="match status" value="1"/>
</dbReference>
<dbReference type="Pfam" id="PF12265">
    <property type="entry name" value="CAF1C_H4-bd"/>
    <property type="match status" value="1"/>
</dbReference>
<organism evidence="7 8">
    <name type="scientific">Magnaporthiopsis poae (strain ATCC 64411 / 73-15)</name>
    <name type="common">Kentucky bluegrass fungus</name>
    <name type="synonym">Magnaporthe poae</name>
    <dbReference type="NCBI Taxonomy" id="644358"/>
    <lineage>
        <taxon>Eukaryota</taxon>
        <taxon>Fungi</taxon>
        <taxon>Dikarya</taxon>
        <taxon>Ascomycota</taxon>
        <taxon>Pezizomycotina</taxon>
        <taxon>Sordariomycetes</taxon>
        <taxon>Sordariomycetidae</taxon>
        <taxon>Magnaporthales</taxon>
        <taxon>Magnaporthaceae</taxon>
        <taxon>Magnaporthiopsis</taxon>
    </lineage>
</organism>
<accession>A0A0C4EFZ8</accession>
<reference evidence="6" key="3">
    <citation type="submission" date="2011-03" db="EMBL/GenBank/DDBJ databases">
        <title>Annotation of Magnaporthe poae ATCC 64411.</title>
        <authorList>
            <person name="Ma L.-J."/>
            <person name="Dead R."/>
            <person name="Young S.K."/>
            <person name="Zeng Q."/>
            <person name="Gargeya S."/>
            <person name="Fitzgerald M."/>
            <person name="Haas B."/>
            <person name="Abouelleil A."/>
            <person name="Alvarado L."/>
            <person name="Arachchi H.M."/>
            <person name="Berlin A."/>
            <person name="Brown A."/>
            <person name="Chapman S.B."/>
            <person name="Chen Z."/>
            <person name="Dunbar C."/>
            <person name="Freedman E."/>
            <person name="Gearin G."/>
            <person name="Gellesch M."/>
            <person name="Goldberg J."/>
            <person name="Griggs A."/>
            <person name="Gujja S."/>
            <person name="Heiman D."/>
            <person name="Howarth C."/>
            <person name="Larson L."/>
            <person name="Lui A."/>
            <person name="MacDonald P.J.P."/>
            <person name="Mehta T."/>
            <person name="Montmayeur A."/>
            <person name="Murphy C."/>
            <person name="Neiman D."/>
            <person name="Pearson M."/>
            <person name="Priest M."/>
            <person name="Roberts A."/>
            <person name="Saif S."/>
            <person name="Shea T."/>
            <person name="Shenoy N."/>
            <person name="Sisk P."/>
            <person name="Stolte C."/>
            <person name="Sykes S."/>
            <person name="Yandava C."/>
            <person name="Wortman J."/>
            <person name="Nusbaum C."/>
            <person name="Birren B."/>
        </authorList>
    </citation>
    <scope>NUCLEOTIDE SEQUENCE</scope>
    <source>
        <strain evidence="6">ATCC 64411</strain>
    </source>
</reference>
<dbReference type="InterPro" id="IPR036322">
    <property type="entry name" value="WD40_repeat_dom_sf"/>
</dbReference>
<dbReference type="OrthoDB" id="2161379at2759"/>
<evidence type="ECO:0000256" key="2">
    <source>
        <dbReference type="ARBA" id="ARBA00022737"/>
    </source>
</evidence>
<dbReference type="PANTHER" id="PTHR45903">
    <property type="entry name" value="GLUTAMATE-RICH WD REPEAT-CONTAINING PROTEIN 1"/>
    <property type="match status" value="1"/>
</dbReference>
<dbReference type="SMART" id="SM00320">
    <property type="entry name" value="WD40"/>
    <property type="match status" value="3"/>
</dbReference>
<keyword evidence="1 3" id="KW-0853">WD repeat</keyword>
<feature type="compositionally biased region" description="Acidic residues" evidence="4">
    <location>
        <begin position="12"/>
        <end position="29"/>
    </location>
</feature>
<dbReference type="eggNOG" id="KOG0302">
    <property type="taxonomic scope" value="Eukaryota"/>
</dbReference>
<proteinExistence type="predicted"/>
<reference evidence="6" key="2">
    <citation type="submission" date="2010-05" db="EMBL/GenBank/DDBJ databases">
        <title>The Genome Sequence of Magnaporthe poae strain ATCC 64411.</title>
        <authorList>
            <consortium name="The Broad Institute Genome Sequencing Platform"/>
            <consortium name="Broad Institute Genome Sequencing Center for Infectious Disease"/>
            <person name="Ma L.-J."/>
            <person name="Dead R."/>
            <person name="Young S."/>
            <person name="Zeng Q."/>
            <person name="Koehrsen M."/>
            <person name="Alvarado L."/>
            <person name="Berlin A."/>
            <person name="Chapman S.B."/>
            <person name="Chen Z."/>
            <person name="Freedman E."/>
            <person name="Gellesch M."/>
            <person name="Goldberg J."/>
            <person name="Griggs A."/>
            <person name="Gujja S."/>
            <person name="Heilman E.R."/>
            <person name="Heiman D."/>
            <person name="Hepburn T."/>
            <person name="Howarth C."/>
            <person name="Jen D."/>
            <person name="Larson L."/>
            <person name="Mehta T."/>
            <person name="Neiman D."/>
            <person name="Pearson M."/>
            <person name="Roberts A."/>
            <person name="Saif S."/>
            <person name="Shea T."/>
            <person name="Shenoy N."/>
            <person name="Sisk P."/>
            <person name="Stolte C."/>
            <person name="Sykes S."/>
            <person name="Walk T."/>
            <person name="White J."/>
            <person name="Yandava C."/>
            <person name="Haas B."/>
            <person name="Nusbaum C."/>
            <person name="Birren B."/>
        </authorList>
    </citation>
    <scope>NUCLEOTIDE SEQUENCE</scope>
    <source>
        <strain evidence="6">ATCC 64411</strain>
    </source>
</reference>
<reference evidence="7" key="5">
    <citation type="submission" date="2015-06" db="UniProtKB">
        <authorList>
            <consortium name="EnsemblFungi"/>
        </authorList>
    </citation>
    <scope>IDENTIFICATION</scope>
    <source>
        <strain evidence="7">ATCC 64411</strain>
    </source>
</reference>
<evidence type="ECO:0000256" key="3">
    <source>
        <dbReference type="PROSITE-ProRule" id="PRU00221"/>
    </source>
</evidence>
<dbReference type="SUPFAM" id="SSF50978">
    <property type="entry name" value="WD40 repeat-like"/>
    <property type="match status" value="1"/>
</dbReference>
<dbReference type="STRING" id="644358.A0A0C4EFZ8"/>
<dbReference type="Pfam" id="PF00400">
    <property type="entry name" value="WD40"/>
    <property type="match status" value="2"/>
</dbReference>
<feature type="repeat" description="WD" evidence="3">
    <location>
        <begin position="361"/>
        <end position="395"/>
    </location>
</feature>
<dbReference type="InterPro" id="IPR022052">
    <property type="entry name" value="Histone-bd_RBBP4-like_N"/>
</dbReference>
<evidence type="ECO:0000256" key="4">
    <source>
        <dbReference type="SAM" id="MobiDB-lite"/>
    </source>
</evidence>
<feature type="repeat" description="WD" evidence="3">
    <location>
        <begin position="286"/>
        <end position="328"/>
    </location>
</feature>
<evidence type="ECO:0000256" key="1">
    <source>
        <dbReference type="ARBA" id="ARBA00022574"/>
    </source>
</evidence>
<feature type="compositionally biased region" description="Acidic residues" evidence="4">
    <location>
        <begin position="148"/>
        <end position="163"/>
    </location>
</feature>
<dbReference type="GO" id="GO:0042254">
    <property type="term" value="P:ribosome biogenesis"/>
    <property type="evidence" value="ECO:0007669"/>
    <property type="project" value="TreeGrafter"/>
</dbReference>
<gene>
    <name evidence="6" type="ORF">MAPG_11710</name>
</gene>
<evidence type="ECO:0000313" key="7">
    <source>
        <dbReference type="EnsemblFungi" id="MAPG_11710T0"/>
    </source>
</evidence>
<dbReference type="GO" id="GO:0005730">
    <property type="term" value="C:nucleolus"/>
    <property type="evidence" value="ECO:0007669"/>
    <property type="project" value="TreeGrafter"/>
</dbReference>
<feature type="compositionally biased region" description="Basic and acidic residues" evidence="4">
    <location>
        <begin position="33"/>
        <end position="49"/>
    </location>
</feature>
<feature type="region of interest" description="Disordered" evidence="4">
    <location>
        <begin position="140"/>
        <end position="194"/>
    </location>
</feature>
<evidence type="ECO:0000313" key="6">
    <source>
        <dbReference type="EMBL" id="KLU92769.1"/>
    </source>
</evidence>
<dbReference type="PROSITE" id="PS50082">
    <property type="entry name" value="WD_REPEATS_2"/>
    <property type="match status" value="2"/>
</dbReference>
<reference evidence="7" key="4">
    <citation type="journal article" date="2015" name="G3 (Bethesda)">
        <title>Genome sequences of three phytopathogenic species of the Magnaporthaceae family of fungi.</title>
        <authorList>
            <person name="Okagaki L.H."/>
            <person name="Nunes C.C."/>
            <person name="Sailsbery J."/>
            <person name="Clay B."/>
            <person name="Brown D."/>
            <person name="John T."/>
            <person name="Oh Y."/>
            <person name="Young N."/>
            <person name="Fitzgerald M."/>
            <person name="Haas B.J."/>
            <person name="Zeng Q."/>
            <person name="Young S."/>
            <person name="Adiconis X."/>
            <person name="Fan L."/>
            <person name="Levin J.Z."/>
            <person name="Mitchell T.K."/>
            <person name="Okubara P.A."/>
            <person name="Farman M.L."/>
            <person name="Kohn L.M."/>
            <person name="Birren B."/>
            <person name="Ma L.-J."/>
            <person name="Dean R.A."/>
        </authorList>
    </citation>
    <scope>NUCLEOTIDE SEQUENCE</scope>
    <source>
        <strain evidence="7">ATCC 64411 / 73-15</strain>
    </source>
</reference>
<dbReference type="PROSITE" id="PS50294">
    <property type="entry name" value="WD_REPEATS_REGION"/>
    <property type="match status" value="2"/>
</dbReference>
<dbReference type="InterPro" id="IPR015943">
    <property type="entry name" value="WD40/YVTN_repeat-like_dom_sf"/>
</dbReference>
<dbReference type="VEuPathDB" id="FungiDB:MAPG_11710"/>
<keyword evidence="8" id="KW-1185">Reference proteome</keyword>